<organism evidence="2 3">
    <name type="scientific">Desulfatibacillum aliphaticivorans</name>
    <dbReference type="NCBI Taxonomy" id="218208"/>
    <lineage>
        <taxon>Bacteria</taxon>
        <taxon>Pseudomonadati</taxon>
        <taxon>Thermodesulfobacteriota</taxon>
        <taxon>Desulfobacteria</taxon>
        <taxon>Desulfobacterales</taxon>
        <taxon>Desulfatibacillaceae</taxon>
        <taxon>Desulfatibacillum</taxon>
    </lineage>
</organism>
<dbReference type="PANTHER" id="PTHR30535:SF34">
    <property type="entry name" value="MOLYBDATE-BINDING PROTEIN MOLA"/>
    <property type="match status" value="1"/>
</dbReference>
<keyword evidence="3" id="KW-1185">Reference proteome</keyword>
<accession>B8FC06</accession>
<evidence type="ECO:0000259" key="1">
    <source>
        <dbReference type="PROSITE" id="PS50983"/>
    </source>
</evidence>
<gene>
    <name evidence="2" type="ordered locus">Dalk_3523</name>
</gene>
<dbReference type="Gene3D" id="3.40.50.1980">
    <property type="entry name" value="Nitrogenase molybdenum iron protein domain"/>
    <property type="match status" value="2"/>
</dbReference>
<dbReference type="Proteomes" id="UP000000739">
    <property type="component" value="Chromosome"/>
</dbReference>
<dbReference type="EMBL" id="CP001322">
    <property type="protein sequence ID" value="ACL05211.1"/>
    <property type="molecule type" value="Genomic_DNA"/>
</dbReference>
<dbReference type="HOGENOM" id="CLU_038034_2_0_7"/>
<dbReference type="InterPro" id="IPR050902">
    <property type="entry name" value="ABC_Transporter_SBP"/>
</dbReference>
<dbReference type="PANTHER" id="PTHR30535">
    <property type="entry name" value="VITAMIN B12-BINDING PROTEIN"/>
    <property type="match status" value="1"/>
</dbReference>
<dbReference type="InterPro" id="IPR002491">
    <property type="entry name" value="ABC_transptr_periplasmic_BD"/>
</dbReference>
<name>B8FC06_DESAL</name>
<evidence type="ECO:0000313" key="2">
    <source>
        <dbReference type="EMBL" id="ACL05211.1"/>
    </source>
</evidence>
<dbReference type="eggNOG" id="COG0614">
    <property type="taxonomic scope" value="Bacteria"/>
</dbReference>
<dbReference type="PROSITE" id="PS50983">
    <property type="entry name" value="FE_B12_PBP"/>
    <property type="match status" value="1"/>
</dbReference>
<dbReference type="AlphaFoldDB" id="B8FC06"/>
<dbReference type="SUPFAM" id="SSF53807">
    <property type="entry name" value="Helical backbone' metal receptor"/>
    <property type="match status" value="1"/>
</dbReference>
<reference evidence="2 3" key="1">
    <citation type="journal article" date="2012" name="Environ. Microbiol.">
        <title>The genome sequence of Desulfatibacillum alkenivorans AK-01: a blueprint for anaerobic alkane oxidation.</title>
        <authorList>
            <person name="Callaghan A.V."/>
            <person name="Morris B.E."/>
            <person name="Pereira I.A."/>
            <person name="McInerney M.J."/>
            <person name="Austin R.N."/>
            <person name="Groves J.T."/>
            <person name="Kukor J.J."/>
            <person name="Suflita J.M."/>
            <person name="Young L.Y."/>
            <person name="Zylstra G.J."/>
            <person name="Wawrik B."/>
        </authorList>
    </citation>
    <scope>NUCLEOTIDE SEQUENCE [LARGE SCALE GENOMIC DNA]</scope>
    <source>
        <strain evidence="2 3">AK-01</strain>
    </source>
</reference>
<proteinExistence type="predicted"/>
<dbReference type="KEGG" id="dal:Dalk_3523"/>
<feature type="domain" description="Fe/B12 periplasmic-binding" evidence="1">
    <location>
        <begin position="46"/>
        <end position="313"/>
    </location>
</feature>
<evidence type="ECO:0000313" key="3">
    <source>
        <dbReference type="Proteomes" id="UP000000739"/>
    </source>
</evidence>
<sequence length="339" mass="37495">MLQSRNFIVFTMACILFPALVFAGENKMEVMDARGKKIVLRTPIKSVVVLTTDGIEVLRTLGVGDLIVGASSLIWKEPELWPELQNVANVGKWNDPDPEAIVRLMPDLVLCYGHNPGSSLEEKVGGLGIQILRIDCFRPSTIKGEIRTLGMIFGRDEKAQEFLAWLEAHEKAVLDCFDHSGKPIVAYMEAYSDFKASGTGTAMHELCKLAGGYNIAETTDLQNPEVTTEWVLSMAPDAVIKAGSIKRAYSTDSDQEIRDLYTHILNRPGFNQLPAVKNGQFHILAGDIGPGPRYVVGLAYMAKWFHPSSCGGLDPAAMHKEYMERFQGLPLKGYYVFPE</sequence>
<dbReference type="Pfam" id="PF01497">
    <property type="entry name" value="Peripla_BP_2"/>
    <property type="match status" value="1"/>
</dbReference>
<protein>
    <submittedName>
        <fullName evidence="2">Periplasmic binding protein</fullName>
    </submittedName>
</protein>